<name>A0A0D0KGI2_9PSED</name>
<gene>
    <name evidence="2" type="ORF">RU08_15510</name>
</gene>
<protein>
    <submittedName>
        <fullName evidence="2">Uncharacterized protein</fullName>
    </submittedName>
</protein>
<accession>A0A0D0KGI2</accession>
<organism evidence="2 3">
    <name type="scientific">Pseudomonas fulva</name>
    <dbReference type="NCBI Taxonomy" id="47880"/>
    <lineage>
        <taxon>Bacteria</taxon>
        <taxon>Pseudomonadati</taxon>
        <taxon>Pseudomonadota</taxon>
        <taxon>Gammaproteobacteria</taxon>
        <taxon>Pseudomonadales</taxon>
        <taxon>Pseudomonadaceae</taxon>
        <taxon>Pseudomonas</taxon>
    </lineage>
</organism>
<sequence>MQDSRQSGKNAGHGRPIEHSDHPGSTPQGWPLEVMVGNCTAARMSSLAAGDSRACHALATALMGYLRLCSRPIQADPRQFR</sequence>
<feature type="region of interest" description="Disordered" evidence="1">
    <location>
        <begin position="1"/>
        <end position="31"/>
    </location>
</feature>
<evidence type="ECO:0000313" key="3">
    <source>
        <dbReference type="Proteomes" id="UP000032068"/>
    </source>
</evidence>
<dbReference type="AlphaFoldDB" id="A0A0D0KGI2"/>
<dbReference type="Proteomes" id="UP000032068">
    <property type="component" value="Unassembled WGS sequence"/>
</dbReference>
<reference evidence="2 3" key="1">
    <citation type="submission" date="2014-12" db="EMBL/GenBank/DDBJ databases">
        <title>16Stimator: statistical estimation of ribosomal gene copy numbers from draft genome assemblies.</title>
        <authorList>
            <person name="Perisin M.A."/>
            <person name="Vetter M."/>
            <person name="Gilbert J.A."/>
            <person name="Bergelson J."/>
        </authorList>
    </citation>
    <scope>NUCLEOTIDE SEQUENCE [LARGE SCALE GENOMIC DNA]</scope>
    <source>
        <strain evidence="2 3">MEJ086</strain>
    </source>
</reference>
<proteinExistence type="predicted"/>
<evidence type="ECO:0000256" key="1">
    <source>
        <dbReference type="SAM" id="MobiDB-lite"/>
    </source>
</evidence>
<evidence type="ECO:0000313" key="2">
    <source>
        <dbReference type="EMBL" id="KIP98419.1"/>
    </source>
</evidence>
<comment type="caution">
    <text evidence="2">The sequence shown here is derived from an EMBL/GenBank/DDBJ whole genome shotgun (WGS) entry which is preliminary data.</text>
</comment>
<dbReference type="EMBL" id="JXQW01000041">
    <property type="protein sequence ID" value="KIP98419.1"/>
    <property type="molecule type" value="Genomic_DNA"/>
</dbReference>